<dbReference type="InterPro" id="IPR041033">
    <property type="entry name" value="SpaA_PFL_dom_1"/>
</dbReference>
<dbReference type="Gene3D" id="2.60.40.1140">
    <property type="entry name" value="Collagen-binding surface protein Cna, B-type domain"/>
    <property type="match status" value="7"/>
</dbReference>
<feature type="domain" description="CNA-B" evidence="3">
    <location>
        <begin position="1025"/>
        <end position="1113"/>
    </location>
</feature>
<name>A0A9D1HXE5_9ACTN</name>
<feature type="domain" description="CNA-B" evidence="3">
    <location>
        <begin position="1362"/>
        <end position="1413"/>
    </location>
</feature>
<feature type="domain" description="SpaA-like prealbumin fold" evidence="4">
    <location>
        <begin position="2772"/>
        <end position="2860"/>
    </location>
</feature>
<accession>A0A9D1HXE5</accession>
<feature type="compositionally biased region" description="Polar residues" evidence="1">
    <location>
        <begin position="16"/>
        <end position="26"/>
    </location>
</feature>
<dbReference type="GO" id="GO:0005975">
    <property type="term" value="P:carbohydrate metabolic process"/>
    <property type="evidence" value="ECO:0007669"/>
    <property type="project" value="UniProtKB-ARBA"/>
</dbReference>
<keyword evidence="2" id="KW-0472">Membrane</keyword>
<dbReference type="InterPro" id="IPR008454">
    <property type="entry name" value="Collagen-bd_Cna-like_B-typ_dom"/>
</dbReference>
<proteinExistence type="predicted"/>
<dbReference type="EMBL" id="DVMQ01000007">
    <property type="protein sequence ID" value="HIU23802.1"/>
    <property type="molecule type" value="Genomic_DNA"/>
</dbReference>
<evidence type="ECO:0000256" key="1">
    <source>
        <dbReference type="SAM" id="MobiDB-lite"/>
    </source>
</evidence>
<feature type="domain" description="SpaA-like prealbumin fold" evidence="4">
    <location>
        <begin position="3013"/>
        <end position="3100"/>
    </location>
</feature>
<reference evidence="5" key="1">
    <citation type="submission" date="2020-10" db="EMBL/GenBank/DDBJ databases">
        <authorList>
            <person name="Gilroy R."/>
        </authorList>
    </citation>
    <scope>NUCLEOTIDE SEQUENCE</scope>
    <source>
        <strain evidence="5">ChiHjej12B11-29160</strain>
    </source>
</reference>
<evidence type="ECO:0000259" key="3">
    <source>
        <dbReference type="Pfam" id="PF05738"/>
    </source>
</evidence>
<keyword evidence="2" id="KW-0812">Transmembrane</keyword>
<dbReference type="Proteomes" id="UP000824078">
    <property type="component" value="Unassembled WGS sequence"/>
</dbReference>
<feature type="transmembrane region" description="Helical" evidence="2">
    <location>
        <begin position="3753"/>
        <end position="3774"/>
    </location>
</feature>
<feature type="region of interest" description="Disordered" evidence="1">
    <location>
        <begin position="16"/>
        <end position="108"/>
    </location>
</feature>
<dbReference type="InterPro" id="IPR013783">
    <property type="entry name" value="Ig-like_fold"/>
</dbReference>
<feature type="compositionally biased region" description="Polar residues" evidence="1">
    <location>
        <begin position="138"/>
        <end position="163"/>
    </location>
</feature>
<evidence type="ECO:0000313" key="6">
    <source>
        <dbReference type="Proteomes" id="UP000824078"/>
    </source>
</evidence>
<sequence>MTDGVSYALAEALNSNTATELSLDQENLSDDAVSDSGQEESAVTSSQEETAGSEETSQSGDASSTNTANDQTTSPSNTSTSEQTDNKDEQQNTTSNNDQSDTAQTEQKIAERTEVHSWNGDVDALALSSKGLTFTNSSESMQSALSGNADSSDTQNQNLSETLSVPADPDAPASAETILPEQLDATLNLSFKVDPSLWSDNPEQTRASVIAGDSFSVELPEGITPSDANAKFDVYQINADGSTSSIRIATARVENNSLIVTFSDPVDTATGTSYLVGAASDSSDLKVLSTLQASINLDVQVSSSLVHQDAYDMEWVLQTSQDGRTQTAQLHIPSAAELADLLGLPDASDQSAQNNAVIPNNDVSTQAETDEKTSYAFADYNGTLSMDITWADNNYAGRPTIEAWKPNFIPQFSLDGGKTYTNLIDTDGNLTSEAKDALHIEGETPSWVKQATVNSVSVNNWTVRFSGLPTTLNTMVSIPQRDDDGNLVYDEHGNLVYDDEVTPTTISWRLFDGNSCPENYMYGQGDGGNTSDGSTLLQRYLMLKRSYTFTIQGKLGNKTLKDIFGENLAGNYSEDFLFSALINNSSEWNGEPIGSQTLTQMATNDDYDFDIAFSEDGNTATITATLPMYTIENAPIDYYIQFEDQQTGTDQGDHYQPTYNNSPTSGHGSATDALYNNGSMTIRPIGNTSYSATKDWLDGNSTQRGEVTFTLWRYAANGTSGPAQASPVQLDNSITPDTDLNTVEYVSITVSANSPNPVDLGSLLREKYGSAIDNLVKYDPDGYPYIYALREDTKLPGYEEVYGTVDASGNVTDTAPNYTDADGQTVYLNAPDRANDPLIYNGGTVTNRLTGTVNVEATKTWEIAAFQDSLKDVQVTFTAQSRLKGTDDAWQDTSTTHTLTGWYSETLTQTFSDTFPQYDSQGRELEYRWVETNVTLNDQDTNFQRNDNGGGTFTLQLTNVEGDLETLNFTSTLDEDTKTITNTFSNITDEHVDKYWQQPDGSMAQIKPANDGYPDYPNLDTSGVVTVQLVQNGTLIGEYTMDGLTDPVPTEIVGLDGATYQETRSYHIDFANLPKYDANGVRYSYLVLEVSPSGWHSERTYDPETRLTTIENTVGPGEGSEIRVTKDWIDGNDASHRLPVVVDLVATHHMESQTTNEQGEPLYSYDAGDVVIPNITLSTDNSWYQEVDVPIGGLTYRDFKLVEKYLVGSDGTQYPVVTKNEAPTAYENLGIDTDWINTGWDYDAMTDTSRVATPDHVYQVYATKDAAATYNESMSAVSARNRRLGLLDLTVTKTWNDGFDHDRPTAELVLSCTEEPDVFSIDNNGNVWVELDGGNQVPIMNGSGEGARQLNSTTDDIRLDGNNLVLTVTTPDDENESEYHFFGLPKYDGNGNVVHYDVTEQWATDAGEYTSSKQVGDYIVGAQHFHDTKTISFTNTRQASRDVTFYKNWNDHYVNDQLSQRPDIYLTLYRVTVTLGENNQPEYSAAEKVPGYINYKWDGVEQADNPQYNQKCTIAGLPAYDSKGNEYIYYASESMSADGNSLDYAPVKFDYGTLPEDSEGKDAIKVDSAADDADPTENGSAYAIHEEGTFVNSLTSTLVASGAKLWGNIPGNVSQADLPSITIYLQRKLATDADWPELTFTKTDDGWQPGEGQVVAWTSHLNPVTTNQFSYTLTHEGENGADPKDEEGTLLARYDEDGNLYQYRAIEVPWGLYNQPGGFNDADLGLVDGKTETEDVTQITTFGVVTIHHGETGSFLINNVYDSAAGQLTVQKHFDGRDAGDLYPNTTFDVYRYYINSEGQKSDAALVASHTLTNDDLTGKTQDPNLTVSGSDANNTAQYTFTDLDIYAPDGSYWQYYVVERDINGYTTYVGTGNLTADQTTTEGSQSDNLCPESQDKVTGTVLSDDKEPDVTFKNTYQPEDVDLTGRKTWIDFSNTFGLRPTAEEFKAGLTVYRIGNGGKENITTQLQSKDPDYANYFTVEDTGDTYTISLNNLEKWAPDGTAWQYQITEDLSSMNLGDSGKTADDYYTITTGPSSTVSANSNNQFQLVNSLEGQAAVTKIWVDGDDPYGLRPDEVTVRLQARVTYDDGTQVGWTDVWNLFKQLGYSDSLESQGTTSTDYTHTLSDSNGWRTSWTGLPVGGRGTATGGHEGELFSIEYRIVETAIGDQTITQPTEDSGVNNGNIYGKYHPYQPTQSDSANPTTGGFTSEITNTLEGTSISASKSWNDQDDVWGTRPRSGDPWTVKYLLQRKLTTESESSWSWLMEYGATQATSPLDENIVSETISSEDESATVTWDNLPQYDTNGNEYQYRVVEQVPGSYYVDGAKGVATAIDDNGITYYFYEVDPTHDGTGSSTQSFTNVLRTVNLQGTKVWEDDGSSGIIPSFDKTKPTMALYRAVKNADGSVSSTGELVKMKNGSDPAQPDWKENDDGTWTFTYSNLPAANENNQDYVYYATEQAGTGSAEGFYPLYATSGAGGTNTAGDTQIGTTITNQPTRLTLTKKSDFAGETKALANIELSVLSPDGQTTYAVWTNGPNGMTYSTTTWVDGTTNTDDGNGITRDDGLIIGLPAGDYIVRETGTVPKGYAQAADVNLHINTNGTATTTSDVTYKEENGVYTINVAVTDPVLRGQLQLSKRVSDDGDYNGANAEALAGATFALYRVDMDSDGEDELLASGLTTNKQGIVTTVNNQTPINTKSTLGHDLTYDGKYTKLADGLPEGKYYFLETNATSGAVMPEGDAAKSEILEITQNTHYAATNTPVSTTMGNEDFSAEVILHKYDAVSGDPIEGAVFQLVYTSEGGTSSTSKRYTTASDGTLTLPNLEKGTYVLTELSNTGYESNNFSATFIIDNDDDDKTFDIKNVSDGADIDFTVTSAASTFEDGKGIPNTPQPGRITLSKTDDQGNALNDATFRLEINDGGTWKTVVDNLVTGQTYTLNDANNGIQSTGTNSVKGQLSVGNLRWGTYRFVETSPAPGYIGVAKDGSAITSKEVTVGRNNLNPSLTGSNAVSNEPTSLEINKQNEIHQALAGAEFEVTPVDGAFADKTTTAKTLTSDSTGHAVLNGQLVVGTTYEIYESKGPSGYDPADEILTIKVAENGDLEVVGDMPDHWERADLNGDGAADNQFSFMATNFHMGIQLLKISAADGTPLNGATFTLTGFCMDNNSTHTYTTADITSDETTYSGVALIDAGLITGVDYTLTETQAPAGYIHMTSPLKFHMDERGEITVEGEVPEGWTIAGNNISITAENTPVELQITKLASANDETPGKALAGATFSITPADGSTFANGSQDAIELTTDKDGKVNLTAQLMVGGSYDITEVTAPDGYERVTGTMRISVANDGSLSVVGSVDADGNVTGQLAPSGYTKVADNSFEVQVTNEPIEIGLVKVDATDSGTTLADAQFEITGVFAGQTESETRTYTTDEQGKLTLKAELKSGQTYTLHETVAPAGYELVTGDLSFSVAEDGTLAATGDIPAGYSIEQNNVTIVVADEPLKISLAKVNTDGDELAGAQFRITPESGTFPDGSEEKIATSASDGSVFTDLMVTGSSEGTRYTVTEVTAPAGYEKVPAFDILVFEDGSIQLANDTSDAIKQAVQVGMSDNGVATITVADTLIEASMSKVSPNGGALTGAVFEISGTFVDGGAPRLITFDETNTVALEGLVVGETYTIRETKAPDGYDVIEGEWSFTVQDDGTLAGDATGSVATFTTGGEAGYFVSDNGLAITAVDTTTPPDNEEDREDSGVLPFIPKTGDPTTYTFVCVLAALAVGCIATGLRMARKRRS</sequence>
<evidence type="ECO:0000259" key="4">
    <source>
        <dbReference type="Pfam" id="PF17802"/>
    </source>
</evidence>
<feature type="domain" description="SpaA-like prealbumin fold" evidence="4">
    <location>
        <begin position="3492"/>
        <end position="3580"/>
    </location>
</feature>
<organism evidence="5 6">
    <name type="scientific">Candidatus Coprovicinus avistercoris</name>
    <dbReference type="NCBI Taxonomy" id="2840754"/>
    <lineage>
        <taxon>Bacteria</taxon>
        <taxon>Bacillati</taxon>
        <taxon>Actinomycetota</taxon>
        <taxon>Coriobacteriia</taxon>
        <taxon>Coriobacteriales</taxon>
        <taxon>Coriobacteriaceae</taxon>
        <taxon>Coriobacteriaceae incertae sedis</taxon>
        <taxon>Candidatus Coprovicinus</taxon>
    </lineage>
</organism>
<gene>
    <name evidence="5" type="ORF">IAD17_02620</name>
</gene>
<feature type="domain" description="SpaA-like prealbumin fold" evidence="4">
    <location>
        <begin position="3134"/>
        <end position="3226"/>
    </location>
</feature>
<evidence type="ECO:0000313" key="5">
    <source>
        <dbReference type="EMBL" id="HIU23802.1"/>
    </source>
</evidence>
<dbReference type="Pfam" id="PF05738">
    <property type="entry name" value="Cna_B"/>
    <property type="match status" value="3"/>
</dbReference>
<feature type="region of interest" description="Disordered" evidence="1">
    <location>
        <begin position="138"/>
        <end position="173"/>
    </location>
</feature>
<feature type="domain" description="SpaA-like prealbumin fold" evidence="4">
    <location>
        <begin position="3261"/>
        <end position="3342"/>
    </location>
</feature>
<evidence type="ECO:0000256" key="2">
    <source>
        <dbReference type="SAM" id="Phobius"/>
    </source>
</evidence>
<dbReference type="Gene3D" id="2.60.40.10">
    <property type="entry name" value="Immunoglobulins"/>
    <property type="match status" value="10"/>
</dbReference>
<feature type="compositionally biased region" description="Polar residues" evidence="1">
    <location>
        <begin position="91"/>
        <end position="107"/>
    </location>
</feature>
<feature type="domain" description="SpaA-like prealbumin fold" evidence="4">
    <location>
        <begin position="3381"/>
        <end position="3466"/>
    </location>
</feature>
<protein>
    <submittedName>
        <fullName evidence="5">Cna B-type domain-containing protein</fullName>
    </submittedName>
</protein>
<dbReference type="SUPFAM" id="SSF49478">
    <property type="entry name" value="Cna protein B-type domain"/>
    <property type="match status" value="4"/>
</dbReference>
<keyword evidence="2" id="KW-1133">Transmembrane helix</keyword>
<comment type="caution">
    <text evidence="5">The sequence shown here is derived from an EMBL/GenBank/DDBJ whole genome shotgun (WGS) entry which is preliminary data.</text>
</comment>
<feature type="domain" description="CNA-B" evidence="3">
    <location>
        <begin position="1828"/>
        <end position="1870"/>
    </location>
</feature>
<reference evidence="5" key="2">
    <citation type="journal article" date="2021" name="PeerJ">
        <title>Extensive microbial diversity within the chicken gut microbiome revealed by metagenomics and culture.</title>
        <authorList>
            <person name="Gilroy R."/>
            <person name="Ravi A."/>
            <person name="Getino M."/>
            <person name="Pursley I."/>
            <person name="Horton D.L."/>
            <person name="Alikhan N.F."/>
            <person name="Baker D."/>
            <person name="Gharbi K."/>
            <person name="Hall N."/>
            <person name="Watson M."/>
            <person name="Adriaenssens E.M."/>
            <person name="Foster-Nyarko E."/>
            <person name="Jarju S."/>
            <person name="Secka A."/>
            <person name="Antonio M."/>
            <person name="Oren A."/>
            <person name="Chaudhuri R.R."/>
            <person name="La Ragione R."/>
            <person name="Hildebrand F."/>
            <person name="Pallen M.J."/>
        </authorList>
    </citation>
    <scope>NUCLEOTIDE SEQUENCE</scope>
    <source>
        <strain evidence="5">ChiHjej12B11-29160</strain>
    </source>
</reference>
<dbReference type="Pfam" id="PF17802">
    <property type="entry name" value="SpaA"/>
    <property type="match status" value="8"/>
</dbReference>
<feature type="domain" description="SpaA-like prealbumin fold" evidence="4">
    <location>
        <begin position="3614"/>
        <end position="3691"/>
    </location>
</feature>
<feature type="domain" description="SpaA-like prealbumin fold" evidence="4">
    <location>
        <begin position="2891"/>
        <end position="2976"/>
    </location>
</feature>
<feature type="compositionally biased region" description="Polar residues" evidence="1">
    <location>
        <begin position="35"/>
        <end position="83"/>
    </location>
</feature>